<evidence type="ECO:0000313" key="1">
    <source>
        <dbReference type="EMBL" id="MBC5628281.1"/>
    </source>
</evidence>
<comment type="caution">
    <text evidence="1">The sequence shown here is derived from an EMBL/GenBank/DDBJ whole genome shotgun (WGS) entry which is preliminary data.</text>
</comment>
<gene>
    <name evidence="1" type="ORF">H8S20_05170</name>
</gene>
<organism evidence="1 2">
    <name type="scientific">Clostridium hominis</name>
    <dbReference type="NCBI Taxonomy" id="2763036"/>
    <lineage>
        <taxon>Bacteria</taxon>
        <taxon>Bacillati</taxon>
        <taxon>Bacillota</taxon>
        <taxon>Clostridia</taxon>
        <taxon>Eubacteriales</taxon>
        <taxon>Clostridiaceae</taxon>
        <taxon>Clostridium</taxon>
    </lineage>
</organism>
<dbReference type="RefSeq" id="WP_032117783.1">
    <property type="nucleotide sequence ID" value="NZ_JACOOO010000005.1"/>
</dbReference>
<dbReference type="EMBL" id="JACOOO010000005">
    <property type="protein sequence ID" value="MBC5628281.1"/>
    <property type="molecule type" value="Genomic_DNA"/>
</dbReference>
<accession>A0ABR7DA65</accession>
<evidence type="ECO:0000313" key="2">
    <source>
        <dbReference type="Proteomes" id="UP000596929"/>
    </source>
</evidence>
<protein>
    <submittedName>
        <fullName evidence="1">Uncharacterized protein</fullName>
    </submittedName>
</protein>
<sequence>MKAIEEVNILQLMKDIKNMISNRVFKRDSNNYEIKLFKEEKNIDIQPIMNLLNVMVKDDYLITEIYFESEADFERCCGISYNNRINEIIHSVRIDEVKFANEDRYSGTLIYHEAYNGKLRFELDCIKYLSRFQKERLWDDRNQ</sequence>
<keyword evidence="2" id="KW-1185">Reference proteome</keyword>
<dbReference type="Proteomes" id="UP000596929">
    <property type="component" value="Unassembled WGS sequence"/>
</dbReference>
<proteinExistence type="predicted"/>
<reference evidence="1 2" key="1">
    <citation type="submission" date="2020-08" db="EMBL/GenBank/DDBJ databases">
        <title>Genome public.</title>
        <authorList>
            <person name="Liu C."/>
            <person name="Sun Q."/>
        </authorList>
    </citation>
    <scope>NUCLEOTIDE SEQUENCE [LARGE SCALE GENOMIC DNA]</scope>
    <source>
        <strain evidence="1 2">NSJ-6</strain>
    </source>
</reference>
<name>A0ABR7DA65_9CLOT</name>